<sequence length="186" mass="21280">MLELSEVDRRSADKQFTFGPMAFQFLMGKAPQPMFEARLNQLDFSASQVHKTLFGIAADTSFLRADRLIAWSLDSATAALALQSMNWRFQQDMLDSGRAIVMPEVWYLDAMQSLFFGLDDEEALSEALGRVNELGQFNWLPDTYHALLAARDQYHALLFQMGLDHETLWKIAEFFDRSQPATMRKA</sequence>
<gene>
    <name evidence="1" type="ORF">PYR84_26960</name>
</gene>
<reference evidence="1" key="1">
    <citation type="submission" date="2023-03" db="EMBL/GenBank/DDBJ databases">
        <title>Synergistic degradation of erythromycin by symbiotic bacteria Ery-6A and Ery-6B and application in simulated water remediation.</title>
        <authorList>
            <person name="Xu S."/>
        </authorList>
    </citation>
    <scope>NUCLEOTIDE SEQUENCE</scope>
    <source>
        <strain evidence="1">Ery-6A</strain>
    </source>
</reference>
<name>A0AAX3SKK2_9BURK</name>
<protein>
    <submittedName>
        <fullName evidence="1">Uncharacterized protein</fullName>
    </submittedName>
</protein>
<evidence type="ECO:0000313" key="2">
    <source>
        <dbReference type="Proteomes" id="UP001219066"/>
    </source>
</evidence>
<dbReference type="RefSeq" id="WP_209800151.1">
    <property type="nucleotide sequence ID" value="NZ_CP120956.1"/>
</dbReference>
<organism evidence="1 2">
    <name type="scientific">Delftia tsuruhatensis</name>
    <dbReference type="NCBI Taxonomy" id="180282"/>
    <lineage>
        <taxon>Bacteria</taxon>
        <taxon>Pseudomonadati</taxon>
        <taxon>Pseudomonadota</taxon>
        <taxon>Betaproteobacteria</taxon>
        <taxon>Burkholderiales</taxon>
        <taxon>Comamonadaceae</taxon>
        <taxon>Delftia</taxon>
    </lineage>
</organism>
<dbReference type="Proteomes" id="UP001219066">
    <property type="component" value="Chromosome"/>
</dbReference>
<evidence type="ECO:0000313" key="1">
    <source>
        <dbReference type="EMBL" id="WFF80537.1"/>
    </source>
</evidence>
<dbReference type="EMBL" id="CP120956">
    <property type="protein sequence ID" value="WFF80537.1"/>
    <property type="molecule type" value="Genomic_DNA"/>
</dbReference>
<dbReference type="AlphaFoldDB" id="A0AAX3SKK2"/>
<accession>A0AAX3SKK2</accession>
<proteinExistence type="predicted"/>